<dbReference type="InterPro" id="IPR041682">
    <property type="entry name" value="AAA_14"/>
</dbReference>
<dbReference type="PANTHER" id="PTHR33295">
    <property type="entry name" value="ATPASE"/>
    <property type="match status" value="1"/>
</dbReference>
<comment type="caution">
    <text evidence="3">The sequence shown here is derived from an EMBL/GenBank/DDBJ whole genome shotgun (WGS) entry which is preliminary data.</text>
</comment>
<sequence length="435" mass="51295">MEKEEILKILEDWNFWKKELEVGVKRSFYLEKLNKLLVNEQIIVITGARRSGKSFIMRQLAKDLMEKGVDKNQILMINFEDPRFTELNVSLLQKIYETYLEFLSPRGRPYIFLDEVQEVAKWEKWVLTMQELKKAQIILSGSNAKLLSREFSSLLSGRHLDLIVSPLSFREFLEFKNLKIKDKLDIIANEIKLKSFLQDYLENGSFPEAVLKENKKEILLTYFNDLLEKDLIKRYKIRKGEKLKEVVKFYFSNNSSLITFNSLEKSLGISADTIEKFSGYLENIYLLFFVKRFSFKVKEQEKSPRKVYGIDSGLVNTVGFKFSQNSGRTAENIVFLKFLREKNQNPNLEIFYWKDEQHREADFLLKEGKAIKGIYQVCWDLTDTKTKNREIKSLLKAMKELKLKEGFILNKDFAGEAEERGMKIIYLPLWKFLLS</sequence>
<evidence type="ECO:0000259" key="1">
    <source>
        <dbReference type="Pfam" id="PF13173"/>
    </source>
</evidence>
<proteinExistence type="predicted"/>
<gene>
    <name evidence="3" type="ORF">COX03_01970</name>
</gene>
<name>A0A2H0BIX5_9BACT</name>
<reference evidence="3 4" key="1">
    <citation type="submission" date="2017-09" db="EMBL/GenBank/DDBJ databases">
        <title>Depth-based differentiation of microbial function through sediment-hosted aquifers and enrichment of novel symbionts in the deep terrestrial subsurface.</title>
        <authorList>
            <person name="Probst A.J."/>
            <person name="Ladd B."/>
            <person name="Jarett J.K."/>
            <person name="Geller-Mcgrath D.E."/>
            <person name="Sieber C.M."/>
            <person name="Emerson J.B."/>
            <person name="Anantharaman K."/>
            <person name="Thomas B.C."/>
            <person name="Malmstrom R."/>
            <person name="Stieglmeier M."/>
            <person name="Klingl A."/>
            <person name="Woyke T."/>
            <person name="Ryan C.M."/>
            <person name="Banfield J.F."/>
        </authorList>
    </citation>
    <scope>NUCLEOTIDE SEQUENCE [LARGE SCALE GENOMIC DNA]</scope>
    <source>
        <strain evidence="3">CG22_combo_CG10-13_8_21_14_all_39_10</strain>
    </source>
</reference>
<dbReference type="InterPro" id="IPR025420">
    <property type="entry name" value="DUF4143"/>
</dbReference>
<evidence type="ECO:0000313" key="3">
    <source>
        <dbReference type="EMBL" id="PIP57646.1"/>
    </source>
</evidence>
<evidence type="ECO:0000259" key="2">
    <source>
        <dbReference type="Pfam" id="PF13635"/>
    </source>
</evidence>
<dbReference type="InterPro" id="IPR027417">
    <property type="entry name" value="P-loop_NTPase"/>
</dbReference>
<evidence type="ECO:0000313" key="4">
    <source>
        <dbReference type="Proteomes" id="UP000229847"/>
    </source>
</evidence>
<feature type="domain" description="DUF4143" evidence="2">
    <location>
        <begin position="228"/>
        <end position="370"/>
    </location>
</feature>
<dbReference type="SUPFAM" id="SSF52540">
    <property type="entry name" value="P-loop containing nucleoside triphosphate hydrolases"/>
    <property type="match status" value="1"/>
</dbReference>
<dbReference type="Proteomes" id="UP000229847">
    <property type="component" value="Unassembled WGS sequence"/>
</dbReference>
<dbReference type="AlphaFoldDB" id="A0A2H0BIX5"/>
<organism evidence="3 4">
    <name type="scientific">Candidatus Woesebacteria bacterium CG22_combo_CG10-13_8_21_14_all_39_10</name>
    <dbReference type="NCBI Taxonomy" id="1975059"/>
    <lineage>
        <taxon>Bacteria</taxon>
        <taxon>Candidatus Woeseibacteriota</taxon>
    </lineage>
</organism>
<feature type="domain" description="AAA" evidence="1">
    <location>
        <begin position="40"/>
        <end position="173"/>
    </location>
</feature>
<protein>
    <submittedName>
        <fullName evidence="3">ATPase</fullName>
    </submittedName>
</protein>
<dbReference type="PANTHER" id="PTHR33295:SF19">
    <property type="entry name" value="ARCHAEAL ATPASE"/>
    <property type="match status" value="1"/>
</dbReference>
<dbReference type="Pfam" id="PF13173">
    <property type="entry name" value="AAA_14"/>
    <property type="match status" value="1"/>
</dbReference>
<dbReference type="EMBL" id="PCSW01000060">
    <property type="protein sequence ID" value="PIP57646.1"/>
    <property type="molecule type" value="Genomic_DNA"/>
</dbReference>
<accession>A0A2H0BIX5</accession>
<dbReference type="Gene3D" id="3.40.50.300">
    <property type="entry name" value="P-loop containing nucleotide triphosphate hydrolases"/>
    <property type="match status" value="1"/>
</dbReference>
<dbReference type="Pfam" id="PF13635">
    <property type="entry name" value="DUF4143"/>
    <property type="match status" value="1"/>
</dbReference>